<dbReference type="AlphaFoldDB" id="A0A2P4PAJ2"/>
<reference evidence="2 3" key="2">
    <citation type="journal article" date="2018" name="New Phytol.">
        <title>High intraspecific genome diversity in the model arbuscular mycorrhizal symbiont Rhizophagus irregularis.</title>
        <authorList>
            <person name="Chen E.C.H."/>
            <person name="Morin E."/>
            <person name="Beaudet D."/>
            <person name="Noel J."/>
            <person name="Yildirir G."/>
            <person name="Ndikumana S."/>
            <person name="Charron P."/>
            <person name="St-Onge C."/>
            <person name="Giorgi J."/>
            <person name="Kruger M."/>
            <person name="Marton T."/>
            <person name="Ropars J."/>
            <person name="Grigoriev I.V."/>
            <person name="Hainaut M."/>
            <person name="Henrissat B."/>
            <person name="Roux C."/>
            <person name="Martin F."/>
            <person name="Corradi N."/>
        </authorList>
    </citation>
    <scope>NUCLEOTIDE SEQUENCE [LARGE SCALE GENOMIC DNA]</scope>
    <source>
        <strain evidence="2 3">DAOM 197198</strain>
    </source>
</reference>
<evidence type="ECO:0000313" key="3">
    <source>
        <dbReference type="Proteomes" id="UP000018888"/>
    </source>
</evidence>
<evidence type="ECO:0000256" key="1">
    <source>
        <dbReference type="SAM" id="MobiDB-lite"/>
    </source>
</evidence>
<dbReference type="EMBL" id="AUPC02000302">
    <property type="protein sequence ID" value="POG62391.1"/>
    <property type="molecule type" value="Genomic_DNA"/>
</dbReference>
<gene>
    <name evidence="2" type="ORF">GLOIN_2v1485488</name>
</gene>
<feature type="region of interest" description="Disordered" evidence="1">
    <location>
        <begin position="275"/>
        <end position="305"/>
    </location>
</feature>
<accession>A0A2P4PAJ2</accession>
<name>A0A2P4PAJ2_RHIID</name>
<keyword evidence="3" id="KW-1185">Reference proteome</keyword>
<comment type="caution">
    <text evidence="2">The sequence shown here is derived from an EMBL/GenBank/DDBJ whole genome shotgun (WGS) entry which is preliminary data.</text>
</comment>
<reference evidence="2 3" key="1">
    <citation type="journal article" date="2013" name="Proc. Natl. Acad. Sci. U.S.A.">
        <title>Genome of an arbuscular mycorrhizal fungus provides insight into the oldest plant symbiosis.</title>
        <authorList>
            <person name="Tisserant E."/>
            <person name="Malbreil M."/>
            <person name="Kuo A."/>
            <person name="Kohler A."/>
            <person name="Symeonidi A."/>
            <person name="Balestrini R."/>
            <person name="Charron P."/>
            <person name="Duensing N."/>
            <person name="Frei Dit Frey N."/>
            <person name="Gianinazzi-Pearson V."/>
            <person name="Gilbert L.B."/>
            <person name="Handa Y."/>
            <person name="Herr J.R."/>
            <person name="Hijri M."/>
            <person name="Koul R."/>
            <person name="Kawaguchi M."/>
            <person name="Krajinski F."/>
            <person name="Lammers P.J."/>
            <person name="Masclaux F.G."/>
            <person name="Murat C."/>
            <person name="Morin E."/>
            <person name="Ndikumana S."/>
            <person name="Pagni M."/>
            <person name="Petitpierre D."/>
            <person name="Requena N."/>
            <person name="Rosikiewicz P."/>
            <person name="Riley R."/>
            <person name="Saito K."/>
            <person name="San Clemente H."/>
            <person name="Shapiro H."/>
            <person name="van Tuinen D."/>
            <person name="Becard G."/>
            <person name="Bonfante P."/>
            <person name="Paszkowski U."/>
            <person name="Shachar-Hill Y.Y."/>
            <person name="Tuskan G.A."/>
            <person name="Young P.W."/>
            <person name="Sanders I.R."/>
            <person name="Henrissat B."/>
            <person name="Rensing S.A."/>
            <person name="Grigoriev I.V."/>
            <person name="Corradi N."/>
            <person name="Roux C."/>
            <person name="Martin F."/>
        </authorList>
    </citation>
    <scope>NUCLEOTIDE SEQUENCE [LARGE SCALE GENOMIC DNA]</scope>
    <source>
        <strain evidence="2 3">DAOM 197198</strain>
    </source>
</reference>
<proteinExistence type="predicted"/>
<evidence type="ECO:0000313" key="2">
    <source>
        <dbReference type="EMBL" id="POG62391.1"/>
    </source>
</evidence>
<protein>
    <submittedName>
        <fullName evidence="2">Uncharacterized protein</fullName>
    </submittedName>
</protein>
<feature type="compositionally biased region" description="Low complexity" evidence="1">
    <location>
        <begin position="7"/>
        <end position="23"/>
    </location>
</feature>
<sequence>MDSDQESTSSSSSSSSTYSSSSLSDNAIHLNKNMYRTIKKEVFIWVDSEFKDIYEIDSDRTWLEQKENIITKLLPPLYKLVNKKYNVSNSDILKMLHRRWRSRHHVSNIKKQEDDKVKMDRRRLKKNSRTMDKKKRRAQAANYLIENNDKYIRRYPEKELVRILKESGYHSEEWEETDSDEENDIIGKESAVKEKTMSIHIYKTWWRSSALQRLLHDQIDPTVEKLRKKPRILKIKRVQRCKTTTSMPPVDTPNWCLTDEALKRFNRSINEIPTYDYNTDQDEESDEYHNDEYENKKRKNKKNKKSKKRGYYYQLAFMLCLRSILASDRNSRTSD</sequence>
<dbReference type="Proteomes" id="UP000018888">
    <property type="component" value="Unassembled WGS sequence"/>
</dbReference>
<feature type="compositionally biased region" description="Basic residues" evidence="1">
    <location>
        <begin position="296"/>
        <end position="305"/>
    </location>
</feature>
<feature type="region of interest" description="Disordered" evidence="1">
    <location>
        <begin position="1"/>
        <end position="23"/>
    </location>
</feature>
<organism evidence="2 3">
    <name type="scientific">Rhizophagus irregularis (strain DAOM 181602 / DAOM 197198 / MUCL 43194)</name>
    <name type="common">Arbuscular mycorrhizal fungus</name>
    <name type="synonym">Glomus intraradices</name>
    <dbReference type="NCBI Taxonomy" id="747089"/>
    <lineage>
        <taxon>Eukaryota</taxon>
        <taxon>Fungi</taxon>
        <taxon>Fungi incertae sedis</taxon>
        <taxon>Mucoromycota</taxon>
        <taxon>Glomeromycotina</taxon>
        <taxon>Glomeromycetes</taxon>
        <taxon>Glomerales</taxon>
        <taxon>Glomeraceae</taxon>
        <taxon>Rhizophagus</taxon>
    </lineage>
</organism>
<dbReference type="VEuPathDB" id="FungiDB:RhiirFUN_024613"/>